<feature type="domain" description="Fumarate lyase N-terminal" evidence="2">
    <location>
        <begin position="23"/>
        <end position="354"/>
    </location>
</feature>
<evidence type="ECO:0000313" key="4">
    <source>
        <dbReference type="EMBL" id="GGX45252.1"/>
    </source>
</evidence>
<dbReference type="InterPro" id="IPR024083">
    <property type="entry name" value="Fumarase/histidase_N"/>
</dbReference>
<dbReference type="RefSeq" id="WP_189607413.1">
    <property type="nucleotide sequence ID" value="NZ_BMXR01000002.1"/>
</dbReference>
<reference evidence="4" key="1">
    <citation type="journal article" date="2014" name="Int. J. Syst. Evol. Microbiol.">
        <title>Complete genome sequence of Corynebacterium casei LMG S-19264T (=DSM 44701T), isolated from a smear-ripened cheese.</title>
        <authorList>
            <consortium name="US DOE Joint Genome Institute (JGI-PGF)"/>
            <person name="Walter F."/>
            <person name="Albersmeier A."/>
            <person name="Kalinowski J."/>
            <person name="Ruckert C."/>
        </authorList>
    </citation>
    <scope>NUCLEOTIDE SEQUENCE</scope>
    <source>
        <strain evidence="4">KCTC 22169</strain>
    </source>
</reference>
<dbReference type="EMBL" id="BMXR01000002">
    <property type="protein sequence ID" value="GGX45252.1"/>
    <property type="molecule type" value="Genomic_DNA"/>
</dbReference>
<dbReference type="InterPro" id="IPR000362">
    <property type="entry name" value="Fumarate_lyase_fam"/>
</dbReference>
<name>A0A918K2P7_9GAMM</name>
<comment type="caution">
    <text evidence="4">The sequence shown here is derived from an EMBL/GenBank/DDBJ whole genome shotgun (WGS) entry which is preliminary data.</text>
</comment>
<dbReference type="GO" id="GO:0006099">
    <property type="term" value="P:tricarboxylic acid cycle"/>
    <property type="evidence" value="ECO:0007669"/>
    <property type="project" value="InterPro"/>
</dbReference>
<dbReference type="FunFam" id="1.20.200.10:FF:000001">
    <property type="entry name" value="Fumarate hydratase, mitochondrial"/>
    <property type="match status" value="1"/>
</dbReference>
<dbReference type="GO" id="GO:0005829">
    <property type="term" value="C:cytosol"/>
    <property type="evidence" value="ECO:0007669"/>
    <property type="project" value="TreeGrafter"/>
</dbReference>
<keyword evidence="1" id="KW-0456">Lyase</keyword>
<dbReference type="InterPro" id="IPR020557">
    <property type="entry name" value="Fumarate_lyase_CS"/>
</dbReference>
<dbReference type="Pfam" id="PF00206">
    <property type="entry name" value="Lyase_1"/>
    <property type="match status" value="1"/>
</dbReference>
<protein>
    <submittedName>
        <fullName evidence="4">Aspartate ammonia-lyase</fullName>
    </submittedName>
</protein>
<dbReference type="Proteomes" id="UP000626148">
    <property type="component" value="Unassembled WGS sequence"/>
</dbReference>
<evidence type="ECO:0000259" key="3">
    <source>
        <dbReference type="Pfam" id="PF10415"/>
    </source>
</evidence>
<dbReference type="InterPro" id="IPR018951">
    <property type="entry name" value="Fumarase_C_C"/>
</dbReference>
<feature type="domain" description="Fumarase C C-terminal" evidence="3">
    <location>
        <begin position="420"/>
        <end position="472"/>
    </location>
</feature>
<dbReference type="Gene3D" id="1.10.275.10">
    <property type="entry name" value="Fumarase/aspartase (N-terminal domain)"/>
    <property type="match status" value="1"/>
</dbReference>
<evidence type="ECO:0000313" key="5">
    <source>
        <dbReference type="Proteomes" id="UP000626148"/>
    </source>
</evidence>
<dbReference type="InterPro" id="IPR008948">
    <property type="entry name" value="L-Aspartase-like"/>
</dbReference>
<proteinExistence type="predicted"/>
<dbReference type="Pfam" id="PF10415">
    <property type="entry name" value="FumaraseC_C"/>
    <property type="match status" value="1"/>
</dbReference>
<dbReference type="PRINTS" id="PR00149">
    <property type="entry name" value="FUMRATELYASE"/>
</dbReference>
<dbReference type="GO" id="GO:0008797">
    <property type="term" value="F:aspartate ammonia-lyase activity"/>
    <property type="evidence" value="ECO:0007669"/>
    <property type="project" value="TreeGrafter"/>
</dbReference>
<reference evidence="4" key="2">
    <citation type="submission" date="2020-09" db="EMBL/GenBank/DDBJ databases">
        <authorList>
            <person name="Sun Q."/>
            <person name="Kim S."/>
        </authorList>
    </citation>
    <scope>NUCLEOTIDE SEQUENCE</scope>
    <source>
        <strain evidence="4">KCTC 22169</strain>
    </source>
</reference>
<dbReference type="AlphaFoldDB" id="A0A918K2P7"/>
<keyword evidence="5" id="KW-1185">Reference proteome</keyword>
<dbReference type="InterPro" id="IPR051546">
    <property type="entry name" value="Aspartate_Ammonia-Lyase"/>
</dbReference>
<dbReference type="InterPro" id="IPR022761">
    <property type="entry name" value="Fumarate_lyase_N"/>
</dbReference>
<dbReference type="GO" id="GO:0006531">
    <property type="term" value="P:aspartate metabolic process"/>
    <property type="evidence" value="ECO:0007669"/>
    <property type="project" value="TreeGrafter"/>
</dbReference>
<evidence type="ECO:0000259" key="2">
    <source>
        <dbReference type="Pfam" id="PF00206"/>
    </source>
</evidence>
<dbReference type="Gene3D" id="1.10.40.30">
    <property type="entry name" value="Fumarase/aspartase (C-terminal domain)"/>
    <property type="match status" value="1"/>
</dbReference>
<dbReference type="PROSITE" id="PS00163">
    <property type="entry name" value="FUMARATE_LYASES"/>
    <property type="match status" value="1"/>
</dbReference>
<dbReference type="Gene3D" id="1.20.200.10">
    <property type="entry name" value="Fumarase/aspartase (Central domain)"/>
    <property type="match status" value="1"/>
</dbReference>
<dbReference type="PANTHER" id="PTHR42696:SF2">
    <property type="entry name" value="ASPARTATE AMMONIA-LYASE"/>
    <property type="match status" value="1"/>
</dbReference>
<accession>A0A918K2P7</accession>
<sequence>MTTAATDRFDSATDTRLETDSLGEYPLPADALYGIHAARANDNFPLTGHPLSRYPDLIRALAQVKLAAAEANQGLGLMSEHKLTAIQSAVQALMAGDHHDAFIVDAIQGGAGTSTNMNANEVIANLGLRRLGHAPGAYPHLHPINDVNQSQSTNDTYPTAVKLAVLTQSEPLLDAMHKLHSTLIQKSDTFDHILKIGRTQLQEAVPMTLGQEFRAFATAIKEEMESVLGSQHGLLKVHLGGTAVGTGINCPAEFGALAVRALNDRTGLDFQLVDDRIFATSDTSALVTVSNALKRLAIVLSKISNDLRLLSSGPRAGFAEIRLPARQAGSSIMPGKVNPVIPEAVSQVAYHVVGNDTAVTMAAESAQLQLNAMLPLVTYKVMDSLAVLTSALNMLTELCIDGIEANETRCRDHLEASAGLVTALCPVIGYDRAARIVKRQQRTREPLLDVVRAESGLSAEALGDLLDPALLVQAQPIRPPAPG</sequence>
<gene>
    <name evidence="4" type="primary">aspA</name>
    <name evidence="4" type="ORF">GCM10007392_10230</name>
</gene>
<dbReference type="NCBIfam" id="NF008909">
    <property type="entry name" value="PRK12273.1"/>
    <property type="match status" value="1"/>
</dbReference>
<organism evidence="4 5">
    <name type="scientific">Saccharospirillum salsuginis</name>
    <dbReference type="NCBI Taxonomy" id="418750"/>
    <lineage>
        <taxon>Bacteria</taxon>
        <taxon>Pseudomonadati</taxon>
        <taxon>Pseudomonadota</taxon>
        <taxon>Gammaproteobacteria</taxon>
        <taxon>Oceanospirillales</taxon>
        <taxon>Saccharospirillaceae</taxon>
        <taxon>Saccharospirillum</taxon>
    </lineage>
</organism>
<dbReference type="PANTHER" id="PTHR42696">
    <property type="entry name" value="ASPARTATE AMMONIA-LYASE"/>
    <property type="match status" value="1"/>
</dbReference>
<dbReference type="SUPFAM" id="SSF48557">
    <property type="entry name" value="L-aspartase-like"/>
    <property type="match status" value="1"/>
</dbReference>
<evidence type="ECO:0000256" key="1">
    <source>
        <dbReference type="ARBA" id="ARBA00023239"/>
    </source>
</evidence>